<gene>
    <name evidence="5" type="ORF">FQN60_012544</name>
</gene>
<dbReference type="Proteomes" id="UP000327493">
    <property type="component" value="Chromosome 2"/>
</dbReference>
<comment type="subcellular location">
    <subcellularLocation>
        <location evidence="1">Cytoplasm</location>
    </subcellularLocation>
</comment>
<dbReference type="GO" id="GO:0005737">
    <property type="term" value="C:cytoplasm"/>
    <property type="evidence" value="ECO:0007669"/>
    <property type="project" value="UniProtKB-SubCell"/>
</dbReference>
<evidence type="ECO:0000256" key="2">
    <source>
        <dbReference type="ARBA" id="ARBA00022490"/>
    </source>
</evidence>
<organism evidence="5 6">
    <name type="scientific">Etheostoma spectabile</name>
    <name type="common">orangethroat darter</name>
    <dbReference type="NCBI Taxonomy" id="54343"/>
    <lineage>
        <taxon>Eukaryota</taxon>
        <taxon>Metazoa</taxon>
        <taxon>Chordata</taxon>
        <taxon>Craniata</taxon>
        <taxon>Vertebrata</taxon>
        <taxon>Euteleostomi</taxon>
        <taxon>Actinopterygii</taxon>
        <taxon>Neopterygii</taxon>
        <taxon>Teleostei</taxon>
        <taxon>Neoteleostei</taxon>
        <taxon>Acanthomorphata</taxon>
        <taxon>Eupercaria</taxon>
        <taxon>Perciformes</taxon>
        <taxon>Percoidei</taxon>
        <taxon>Percidae</taxon>
        <taxon>Etheostomatinae</taxon>
        <taxon>Etheostoma</taxon>
    </lineage>
</organism>
<keyword evidence="4" id="KW-1015">Disulfide bond</keyword>
<name>A0A5J5DQ17_9PERO</name>
<evidence type="ECO:0000256" key="1">
    <source>
        <dbReference type="ARBA" id="ARBA00004496"/>
    </source>
</evidence>
<dbReference type="Gene3D" id="2.60.40.10">
    <property type="entry name" value="Immunoglobulins"/>
    <property type="match status" value="2"/>
</dbReference>
<reference evidence="5 6" key="1">
    <citation type="submission" date="2019-08" db="EMBL/GenBank/DDBJ databases">
        <title>A chromosome-level genome assembly, high-density linkage maps, and genome scans reveal the genomic architecture of hybrid incompatibilities underlying speciation via character displacement in darters (Percidae: Etheostominae).</title>
        <authorList>
            <person name="Moran R.L."/>
            <person name="Catchen J.M."/>
            <person name="Fuller R.C."/>
        </authorList>
    </citation>
    <scope>NUCLEOTIDE SEQUENCE [LARGE SCALE GENOMIC DNA]</scope>
    <source>
        <strain evidence="5">EspeVRDwgs_2016</strain>
        <tissue evidence="5">Muscle</tissue>
    </source>
</reference>
<dbReference type="PANTHER" id="PTHR35971:SF5">
    <property type="entry name" value="OBSCURIN LIKE CYTOSKELETAL ADAPTOR 1"/>
    <property type="match status" value="1"/>
</dbReference>
<dbReference type="InterPro" id="IPR013783">
    <property type="entry name" value="Ig-like_fold"/>
</dbReference>
<keyword evidence="2" id="KW-0963">Cytoplasm</keyword>
<evidence type="ECO:0000313" key="5">
    <source>
        <dbReference type="EMBL" id="KAA8595409.1"/>
    </source>
</evidence>
<evidence type="ECO:0000313" key="6">
    <source>
        <dbReference type="Proteomes" id="UP000327493"/>
    </source>
</evidence>
<keyword evidence="6" id="KW-1185">Reference proteome</keyword>
<dbReference type="PANTHER" id="PTHR35971">
    <property type="entry name" value="SI:DKEY-31G6.6"/>
    <property type="match status" value="1"/>
</dbReference>
<accession>A0A5J5DQ17</accession>
<evidence type="ECO:0000256" key="4">
    <source>
        <dbReference type="ARBA" id="ARBA00023157"/>
    </source>
</evidence>
<evidence type="ECO:0000256" key="3">
    <source>
        <dbReference type="ARBA" id="ARBA00022553"/>
    </source>
</evidence>
<feature type="non-terminal residue" evidence="5">
    <location>
        <position position="91"/>
    </location>
</feature>
<comment type="caution">
    <text evidence="5">The sequence shown here is derived from an EMBL/GenBank/DDBJ whole genome shotgun (WGS) entry which is preliminary data.</text>
</comment>
<dbReference type="AlphaFoldDB" id="A0A5J5DQ17"/>
<proteinExistence type="predicted"/>
<dbReference type="InterPro" id="IPR052385">
    <property type="entry name" value="Obscurin/Obscurin-like_Reg"/>
</dbReference>
<keyword evidence="3" id="KW-0597">Phosphoprotein</keyword>
<protein>
    <submittedName>
        <fullName evidence="5">Uncharacterized protein</fullName>
    </submittedName>
</protein>
<sequence>MEGGVRRLILKNCQLDQAGEVSYQALNAITSAMLNVKERDIKVVRPLYSVEVTETETAKFETEISEEDLHATWKLKGEMIHPSAVRSNERG</sequence>
<dbReference type="EMBL" id="VOFY01000002">
    <property type="protein sequence ID" value="KAA8595409.1"/>
    <property type="molecule type" value="Genomic_DNA"/>
</dbReference>